<dbReference type="GO" id="GO:0009097">
    <property type="term" value="P:isoleucine biosynthetic process"/>
    <property type="evidence" value="ECO:0007669"/>
    <property type="project" value="UniProtKB-UniPathway"/>
</dbReference>
<name>A0A7I7TAW0_9MYCO</name>
<organism evidence="15 16">
    <name type="scientific">Mycolicibacterium helvum</name>
    <dbReference type="NCBI Taxonomy" id="1534349"/>
    <lineage>
        <taxon>Bacteria</taxon>
        <taxon>Bacillati</taxon>
        <taxon>Actinomycetota</taxon>
        <taxon>Actinomycetes</taxon>
        <taxon>Mycobacteriales</taxon>
        <taxon>Mycobacteriaceae</taxon>
        <taxon>Mycolicibacterium</taxon>
    </lineage>
</organism>
<dbReference type="InterPro" id="IPR045229">
    <property type="entry name" value="TPP_enz"/>
</dbReference>
<feature type="transmembrane region" description="Helical" evidence="11">
    <location>
        <begin position="409"/>
        <end position="431"/>
    </location>
</feature>
<evidence type="ECO:0000259" key="12">
    <source>
        <dbReference type="Pfam" id="PF00205"/>
    </source>
</evidence>
<feature type="domain" description="Thiamine pyrophosphate enzyme central" evidence="12">
    <location>
        <begin position="207"/>
        <end position="298"/>
    </location>
</feature>
<evidence type="ECO:0000256" key="8">
    <source>
        <dbReference type="ARBA" id="ARBA00023304"/>
    </source>
</evidence>
<comment type="pathway">
    <text evidence="1">Amino-acid biosynthesis; L-isoleucine biosynthesis; L-isoleucine from 2-oxobutanoate: step 1/4.</text>
</comment>
<dbReference type="EMBL" id="AP022596">
    <property type="protein sequence ID" value="BBY65621.1"/>
    <property type="molecule type" value="Genomic_DNA"/>
</dbReference>
<evidence type="ECO:0000256" key="3">
    <source>
        <dbReference type="ARBA" id="ARBA00007812"/>
    </source>
</evidence>
<comment type="pathway">
    <text evidence="2">Amino-acid biosynthesis; L-valine biosynthesis; L-valine from pyruvate: step 1/4.</text>
</comment>
<comment type="catalytic activity">
    <reaction evidence="9">
        <text>2 pyruvate + H(+) = (2S)-2-acetolactate + CO2</text>
        <dbReference type="Rhea" id="RHEA:25249"/>
        <dbReference type="ChEBI" id="CHEBI:15361"/>
        <dbReference type="ChEBI" id="CHEBI:15378"/>
        <dbReference type="ChEBI" id="CHEBI:16526"/>
        <dbReference type="ChEBI" id="CHEBI:58476"/>
        <dbReference type="EC" id="2.2.1.6"/>
    </reaction>
</comment>
<dbReference type="CDD" id="cd07035">
    <property type="entry name" value="TPP_PYR_POX_like"/>
    <property type="match status" value="1"/>
</dbReference>
<dbReference type="InterPro" id="IPR012001">
    <property type="entry name" value="Thiamin_PyroP_enz_TPP-bd_dom"/>
</dbReference>
<dbReference type="SUPFAM" id="SSF52467">
    <property type="entry name" value="DHS-like NAD/FAD-binding domain"/>
    <property type="match status" value="1"/>
</dbReference>
<keyword evidence="7 10" id="KW-0786">Thiamine pyrophosphate</keyword>
<protein>
    <recommendedName>
        <fullName evidence="4">acetolactate synthase</fullName>
        <ecNumber evidence="4">2.2.1.6</ecNumber>
    </recommendedName>
</protein>
<dbReference type="GO" id="GO:0000287">
    <property type="term" value="F:magnesium ion binding"/>
    <property type="evidence" value="ECO:0007669"/>
    <property type="project" value="InterPro"/>
</dbReference>
<keyword evidence="16" id="KW-1185">Reference proteome</keyword>
<dbReference type="GO" id="GO:0003984">
    <property type="term" value="F:acetolactate synthase activity"/>
    <property type="evidence" value="ECO:0007669"/>
    <property type="project" value="UniProtKB-EC"/>
</dbReference>
<dbReference type="SUPFAM" id="SSF52518">
    <property type="entry name" value="Thiamin diphosphate-binding fold (THDP-binding)"/>
    <property type="match status" value="2"/>
</dbReference>
<proteinExistence type="inferred from homology"/>
<dbReference type="Pfam" id="PF02776">
    <property type="entry name" value="TPP_enzyme_N"/>
    <property type="match status" value="1"/>
</dbReference>
<gene>
    <name evidence="15" type="ORF">MHEL_38640</name>
</gene>
<evidence type="ECO:0000313" key="15">
    <source>
        <dbReference type="EMBL" id="BBY65621.1"/>
    </source>
</evidence>
<dbReference type="RefSeq" id="WP_163749674.1">
    <property type="nucleotide sequence ID" value="NZ_AP022596.1"/>
</dbReference>
<dbReference type="CDD" id="cd00568">
    <property type="entry name" value="TPP_enzymes"/>
    <property type="match status" value="1"/>
</dbReference>
<evidence type="ECO:0000256" key="7">
    <source>
        <dbReference type="ARBA" id="ARBA00023052"/>
    </source>
</evidence>
<dbReference type="GO" id="GO:0050660">
    <property type="term" value="F:flavin adenine dinucleotide binding"/>
    <property type="evidence" value="ECO:0007669"/>
    <property type="project" value="TreeGrafter"/>
</dbReference>
<dbReference type="Proteomes" id="UP000467148">
    <property type="component" value="Chromosome"/>
</dbReference>
<evidence type="ECO:0000259" key="14">
    <source>
        <dbReference type="Pfam" id="PF02776"/>
    </source>
</evidence>
<dbReference type="InterPro" id="IPR029035">
    <property type="entry name" value="DHS-like_NAD/FAD-binding_dom"/>
</dbReference>
<evidence type="ECO:0000256" key="9">
    <source>
        <dbReference type="ARBA" id="ARBA00048670"/>
    </source>
</evidence>
<dbReference type="Gene3D" id="3.40.50.970">
    <property type="match status" value="2"/>
</dbReference>
<dbReference type="Gene3D" id="3.40.50.1220">
    <property type="entry name" value="TPP-binding domain"/>
    <property type="match status" value="1"/>
</dbReference>
<keyword evidence="8" id="KW-0028">Amino-acid biosynthesis</keyword>
<evidence type="ECO:0000256" key="5">
    <source>
        <dbReference type="ARBA" id="ARBA00022630"/>
    </source>
</evidence>
<keyword evidence="8" id="KW-0100">Branched-chain amino acid biosynthesis</keyword>
<sequence>MPVSSERNGAADGRRRVVDYIVEHLARRGIRHMFGVDGANIEDLYDAAYGCSDVTAVVAKHEFSAAAMADAYSRAAGGIGVVVATSGGGALNTIPGLGESFASRVPVLALIGQPPTTTDGRGSFQDTSGRGGALDGEALFSAVSVFCRRVLTPADIVTALPQALDAATAHGGPAVLLLPKNIQQALIEVRPHEVTEGTARRVGDLGALVELIRNIDDPVTIIAGDQVARDDARAELETLRTVLQARVATVPDAKDVVTAEAELGVTGVMGHPAVGAVLAQSGLCLLVGTRLPLMARAGLEQELESLPIASVGSAPPYLPGTHVDSDDLRVSLTLLADGLAGSTQRRPIAERVARGELTPPAHVGEGVRYREAMLTLDALLPQDSDIVVDAGNTGAAAIHWLPARRDGRFLVALGMGGMGYSFGAGIGMAFARERRTVVIAGDGAFFMQGMEIHTALHHRLPITFVLFDNHAHAMCVTREQVFFRDRYSYNRFGPSRLGAGLAAMFPALPSIEVTEIAELAVAIKAALDVEGPSVVAVECSADEIPPFTAFLDESLPREH</sequence>
<dbReference type="InterPro" id="IPR011766">
    <property type="entry name" value="TPP_enzyme_TPP-bd"/>
</dbReference>
<feature type="domain" description="Thiamine pyrophosphate enzyme TPP-binding" evidence="13">
    <location>
        <begin position="389"/>
        <end position="537"/>
    </location>
</feature>
<dbReference type="UniPathway" id="UPA00049">
    <property type="reaction ID" value="UER00059"/>
</dbReference>
<dbReference type="Pfam" id="PF02775">
    <property type="entry name" value="TPP_enzyme_C"/>
    <property type="match status" value="1"/>
</dbReference>
<dbReference type="InterPro" id="IPR012000">
    <property type="entry name" value="Thiamin_PyroP_enz_cen_dom"/>
</dbReference>
<evidence type="ECO:0000256" key="4">
    <source>
        <dbReference type="ARBA" id="ARBA00013145"/>
    </source>
</evidence>
<dbReference type="AlphaFoldDB" id="A0A7I7TAW0"/>
<dbReference type="GO" id="GO:0009099">
    <property type="term" value="P:L-valine biosynthetic process"/>
    <property type="evidence" value="ECO:0007669"/>
    <property type="project" value="UniProtKB-UniPathway"/>
</dbReference>
<evidence type="ECO:0000256" key="10">
    <source>
        <dbReference type="RuleBase" id="RU362132"/>
    </source>
</evidence>
<dbReference type="UniPathway" id="UPA00047">
    <property type="reaction ID" value="UER00055"/>
</dbReference>
<evidence type="ECO:0000259" key="13">
    <source>
        <dbReference type="Pfam" id="PF02775"/>
    </source>
</evidence>
<dbReference type="KEGG" id="mhev:MHEL_38640"/>
<dbReference type="PANTHER" id="PTHR18968:SF13">
    <property type="entry name" value="ACETOLACTATE SYNTHASE CATALYTIC SUBUNIT, MITOCHONDRIAL"/>
    <property type="match status" value="1"/>
</dbReference>
<keyword evidence="6" id="KW-0274">FAD</keyword>
<keyword evidence="5" id="KW-0285">Flavoprotein</keyword>
<dbReference type="GO" id="GO:0030976">
    <property type="term" value="F:thiamine pyrophosphate binding"/>
    <property type="evidence" value="ECO:0007669"/>
    <property type="project" value="InterPro"/>
</dbReference>
<comment type="similarity">
    <text evidence="3 10">Belongs to the TPP enzyme family.</text>
</comment>
<evidence type="ECO:0000256" key="6">
    <source>
        <dbReference type="ARBA" id="ARBA00022827"/>
    </source>
</evidence>
<dbReference type="InterPro" id="IPR029061">
    <property type="entry name" value="THDP-binding"/>
</dbReference>
<keyword evidence="11" id="KW-0472">Membrane</keyword>
<dbReference type="GO" id="GO:0005948">
    <property type="term" value="C:acetolactate synthase complex"/>
    <property type="evidence" value="ECO:0007669"/>
    <property type="project" value="TreeGrafter"/>
</dbReference>
<dbReference type="PANTHER" id="PTHR18968">
    <property type="entry name" value="THIAMINE PYROPHOSPHATE ENZYMES"/>
    <property type="match status" value="1"/>
</dbReference>
<reference evidence="15 16" key="1">
    <citation type="journal article" date="2019" name="Emerg. Microbes Infect.">
        <title>Comprehensive subspecies identification of 175 nontuberculous mycobacteria species based on 7547 genomic profiles.</title>
        <authorList>
            <person name="Matsumoto Y."/>
            <person name="Kinjo T."/>
            <person name="Motooka D."/>
            <person name="Nabeya D."/>
            <person name="Jung N."/>
            <person name="Uechi K."/>
            <person name="Horii T."/>
            <person name="Iida T."/>
            <person name="Fujita J."/>
            <person name="Nakamura S."/>
        </authorList>
    </citation>
    <scope>NUCLEOTIDE SEQUENCE [LARGE SCALE GENOMIC DNA]</scope>
    <source>
        <strain evidence="15 16">JCM 30396</strain>
    </source>
</reference>
<evidence type="ECO:0000256" key="11">
    <source>
        <dbReference type="SAM" id="Phobius"/>
    </source>
</evidence>
<feature type="domain" description="Thiamine pyrophosphate enzyme N-terminal TPP-binding" evidence="14">
    <location>
        <begin position="16"/>
        <end position="126"/>
    </location>
</feature>
<accession>A0A7I7TAW0</accession>
<keyword evidence="11" id="KW-1133">Transmembrane helix</keyword>
<keyword evidence="11" id="KW-0812">Transmembrane</keyword>
<dbReference type="EC" id="2.2.1.6" evidence="4"/>
<evidence type="ECO:0000313" key="16">
    <source>
        <dbReference type="Proteomes" id="UP000467148"/>
    </source>
</evidence>
<evidence type="ECO:0000256" key="1">
    <source>
        <dbReference type="ARBA" id="ARBA00004974"/>
    </source>
</evidence>
<dbReference type="Pfam" id="PF00205">
    <property type="entry name" value="TPP_enzyme_M"/>
    <property type="match status" value="1"/>
</dbReference>
<evidence type="ECO:0000256" key="2">
    <source>
        <dbReference type="ARBA" id="ARBA00005025"/>
    </source>
</evidence>